<proteinExistence type="predicted"/>
<organism evidence="1 2">
    <name type="scientific">Rasamsonia emersonii (strain ATCC 16479 / CBS 393.64 / IMI 116815)</name>
    <dbReference type="NCBI Taxonomy" id="1408163"/>
    <lineage>
        <taxon>Eukaryota</taxon>
        <taxon>Fungi</taxon>
        <taxon>Dikarya</taxon>
        <taxon>Ascomycota</taxon>
        <taxon>Pezizomycotina</taxon>
        <taxon>Eurotiomycetes</taxon>
        <taxon>Eurotiomycetidae</taxon>
        <taxon>Eurotiales</taxon>
        <taxon>Trichocomaceae</taxon>
        <taxon>Rasamsonia</taxon>
    </lineage>
</organism>
<reference evidence="1 2" key="1">
    <citation type="submission" date="2015-04" db="EMBL/GenBank/DDBJ databases">
        <authorList>
            <person name="Heijne W.H."/>
            <person name="Fedorova N.D."/>
            <person name="Nierman W.C."/>
            <person name="Vollebregt A.W."/>
            <person name="Zhao Z."/>
            <person name="Wu L."/>
            <person name="Kumar M."/>
            <person name="Stam H."/>
            <person name="van den Berg M.A."/>
            <person name="Pel H.J."/>
        </authorList>
    </citation>
    <scope>NUCLEOTIDE SEQUENCE [LARGE SCALE GENOMIC DNA]</scope>
    <source>
        <strain evidence="1 2">CBS 393.64</strain>
    </source>
</reference>
<protein>
    <recommendedName>
        <fullName evidence="3">UMTA methyltransferase family protein</fullName>
    </recommendedName>
</protein>
<accession>A0A0F4YR05</accession>
<dbReference type="EMBL" id="LASV01000294">
    <property type="protein sequence ID" value="KKA20068.1"/>
    <property type="molecule type" value="Genomic_DNA"/>
</dbReference>
<evidence type="ECO:0000313" key="2">
    <source>
        <dbReference type="Proteomes" id="UP000053958"/>
    </source>
</evidence>
<dbReference type="Proteomes" id="UP000053958">
    <property type="component" value="Unassembled WGS sequence"/>
</dbReference>
<dbReference type="SUPFAM" id="SSF53335">
    <property type="entry name" value="S-adenosyl-L-methionine-dependent methyltransferases"/>
    <property type="match status" value="1"/>
</dbReference>
<name>A0A0F4YR05_RASE3</name>
<dbReference type="STRING" id="1408163.A0A0F4YR05"/>
<dbReference type="Pfam" id="PF13489">
    <property type="entry name" value="Methyltransf_23"/>
    <property type="match status" value="1"/>
</dbReference>
<dbReference type="GeneID" id="25318266"/>
<dbReference type="PANTHER" id="PTHR43591:SF31">
    <property type="entry name" value="LAEA-LIKE, PUTATIVE (AFU_ORTHOLOGUE AFUA_8G01930)-RELATED"/>
    <property type="match status" value="1"/>
</dbReference>
<dbReference type="Gene3D" id="3.40.50.150">
    <property type="entry name" value="Vaccinia Virus protein VP39"/>
    <property type="match status" value="1"/>
</dbReference>
<comment type="caution">
    <text evidence="1">The sequence shown here is derived from an EMBL/GenBank/DDBJ whole genome shotgun (WGS) entry which is preliminary data.</text>
</comment>
<dbReference type="PANTHER" id="PTHR43591">
    <property type="entry name" value="METHYLTRANSFERASE"/>
    <property type="match status" value="1"/>
</dbReference>
<dbReference type="GO" id="GO:0008168">
    <property type="term" value="F:methyltransferase activity"/>
    <property type="evidence" value="ECO:0007669"/>
    <property type="project" value="TreeGrafter"/>
</dbReference>
<sequence>MTDDAHDQPVATALEESIAHHSVRLGNLCDKTSLASSVKNYVYEIHVDFFYFLLISSGKPNDKDEQDRLDLVGQPVSPLWLFILWLWLIMQSYHIYNLCLGGELHRAPLKNPQKVLDLGTGTGIWAIDFAETDSVDSMNPQAEVIVSHMPIVRVPPNCRFEIDNFEEEWNFSRPFDFIHGRELEGSIRDHDRLFAQCFRNLSPEGFLEMKSMQVEFSSDDGTHTKAEHFSKVVDLIHEAANKFGKSMATITTWKERMEKAGFKNVKQETYKLPHGSWPKDPKPKEIGIYHQHNTLDAMGPYTYALLTRYLNWKREEVEVLLTGARKEIKDPSIHSYSNLYVIYGQKPED</sequence>
<dbReference type="AlphaFoldDB" id="A0A0F4YR05"/>
<evidence type="ECO:0008006" key="3">
    <source>
        <dbReference type="Google" id="ProtNLM"/>
    </source>
</evidence>
<evidence type="ECO:0000313" key="1">
    <source>
        <dbReference type="EMBL" id="KKA20068.1"/>
    </source>
</evidence>
<dbReference type="CDD" id="cd02440">
    <property type="entry name" value="AdoMet_MTases"/>
    <property type="match status" value="1"/>
</dbReference>
<dbReference type="OrthoDB" id="2013972at2759"/>
<keyword evidence="2" id="KW-1185">Reference proteome</keyword>
<dbReference type="RefSeq" id="XP_013326680.1">
    <property type="nucleotide sequence ID" value="XM_013471226.1"/>
</dbReference>
<dbReference type="InterPro" id="IPR029063">
    <property type="entry name" value="SAM-dependent_MTases_sf"/>
</dbReference>
<gene>
    <name evidence="1" type="ORF">T310_5946</name>
</gene>